<dbReference type="Proteomes" id="UP001320420">
    <property type="component" value="Unassembled WGS sequence"/>
</dbReference>
<sequence length="399" mass="46074">MADAQKSQTQAMSFLRYPQLPDELKLAIWKQAVPSPAVHHFKLKLPDDNDALQVMTIEPISSPILVNPTEKQDPSGWRYTWIYSAVDTIAHELIDLGNRLLIWQLDKQKVDKSKKKLVNKPADDPEGKAARYGCKAMIDASQDLVRFKFVGTEFDPWSLSRYGNRALLKGIKRVALDWKTGTGVNKNDWIIRPLECTCNTNKPHEGQEHCHHSLAKFLALFEDLEAFYFVLDIKGCEIDRKWLEEQELQGHEDSRPQPRGTKRTCSGMVKRRPKPKGKPAVQLIKETMDFFREAAEANDNLETFHDRIKTFYEVRPEDTMRLMKHNQMWAVIHGLRRRWRAKSIALRLTPAMRERAEQTKFKVLVYADPPKNPERRLVRKLGVSALTAEIGSKPSMRSH</sequence>
<evidence type="ECO:0000313" key="2">
    <source>
        <dbReference type="EMBL" id="KAK7757403.1"/>
    </source>
</evidence>
<evidence type="ECO:0000256" key="1">
    <source>
        <dbReference type="SAM" id="MobiDB-lite"/>
    </source>
</evidence>
<dbReference type="AlphaFoldDB" id="A0AAN9VC45"/>
<keyword evidence="3" id="KW-1185">Reference proteome</keyword>
<gene>
    <name evidence="2" type="ORF">SLS62_000415</name>
</gene>
<organism evidence="2 3">
    <name type="scientific">Diatrype stigma</name>
    <dbReference type="NCBI Taxonomy" id="117547"/>
    <lineage>
        <taxon>Eukaryota</taxon>
        <taxon>Fungi</taxon>
        <taxon>Dikarya</taxon>
        <taxon>Ascomycota</taxon>
        <taxon>Pezizomycotina</taxon>
        <taxon>Sordariomycetes</taxon>
        <taxon>Xylariomycetidae</taxon>
        <taxon>Xylariales</taxon>
        <taxon>Diatrypaceae</taxon>
        <taxon>Diatrype</taxon>
    </lineage>
</organism>
<dbReference type="EMBL" id="JAKJXP020000002">
    <property type="protein sequence ID" value="KAK7757403.1"/>
    <property type="molecule type" value="Genomic_DNA"/>
</dbReference>
<comment type="caution">
    <text evidence="2">The sequence shown here is derived from an EMBL/GenBank/DDBJ whole genome shotgun (WGS) entry which is preliminary data.</text>
</comment>
<reference evidence="2 3" key="1">
    <citation type="submission" date="2024-02" db="EMBL/GenBank/DDBJ databases">
        <title>De novo assembly and annotation of 12 fungi associated with fruit tree decline syndrome in Ontario, Canada.</title>
        <authorList>
            <person name="Sulman M."/>
            <person name="Ellouze W."/>
            <person name="Ilyukhin E."/>
        </authorList>
    </citation>
    <scope>NUCLEOTIDE SEQUENCE [LARGE SCALE GENOMIC DNA]</scope>
    <source>
        <strain evidence="2 3">M11/M66-122</strain>
    </source>
</reference>
<evidence type="ECO:0000313" key="3">
    <source>
        <dbReference type="Proteomes" id="UP001320420"/>
    </source>
</evidence>
<accession>A0AAN9VC45</accession>
<protein>
    <submittedName>
        <fullName evidence="2">Uncharacterized protein</fullName>
    </submittedName>
</protein>
<proteinExistence type="predicted"/>
<feature type="region of interest" description="Disordered" evidence="1">
    <location>
        <begin position="248"/>
        <end position="278"/>
    </location>
</feature>
<name>A0AAN9VC45_9PEZI</name>